<dbReference type="GO" id="GO:0016787">
    <property type="term" value="F:hydrolase activity"/>
    <property type="evidence" value="ECO:0007669"/>
    <property type="project" value="UniProtKB-KW"/>
</dbReference>
<evidence type="ECO:0000256" key="1">
    <source>
        <dbReference type="ARBA" id="ARBA00022741"/>
    </source>
</evidence>
<gene>
    <name evidence="5" type="ORF">SAMN05444580_101515</name>
</gene>
<dbReference type="PANTHER" id="PTHR43309:SF3">
    <property type="entry name" value="5-OXOPROLINASE SUBUNIT C"/>
    <property type="match status" value="1"/>
</dbReference>
<dbReference type="EMBL" id="FNAB01000001">
    <property type="protein sequence ID" value="SDC66203.1"/>
    <property type="molecule type" value="Genomic_DNA"/>
</dbReference>
<dbReference type="InterPro" id="IPR029000">
    <property type="entry name" value="Cyclophilin-like_dom_sf"/>
</dbReference>
<dbReference type="SUPFAM" id="SSF50891">
    <property type="entry name" value="Cyclophilin-like"/>
    <property type="match status" value="1"/>
</dbReference>
<organism evidence="5 6">
    <name type="scientific">Rhodococcus tukisamuensis</name>
    <dbReference type="NCBI Taxonomy" id="168276"/>
    <lineage>
        <taxon>Bacteria</taxon>
        <taxon>Bacillati</taxon>
        <taxon>Actinomycetota</taxon>
        <taxon>Actinomycetes</taxon>
        <taxon>Mycobacteriales</taxon>
        <taxon>Nocardiaceae</taxon>
        <taxon>Rhodococcus</taxon>
    </lineage>
</organism>
<protein>
    <submittedName>
        <fullName evidence="5">Biotin-dependent carboxylase uncharacterized domain-containing protein</fullName>
    </submittedName>
</protein>
<proteinExistence type="predicted"/>
<accession>A0A1G6NEF3</accession>
<evidence type="ECO:0000256" key="3">
    <source>
        <dbReference type="ARBA" id="ARBA00022840"/>
    </source>
</evidence>
<dbReference type="PANTHER" id="PTHR43309">
    <property type="entry name" value="5-OXOPROLINASE SUBUNIT C"/>
    <property type="match status" value="1"/>
</dbReference>
<keyword evidence="2" id="KW-0378">Hydrolase</keyword>
<sequence length="285" mass="28997">MAWLEVIRTGALATVQDRGRPGFGALGVGASGAADLGSHDSANRLVGNDPQAATVEVTLGGLRVRAVGSATVAVAGARVPLTLNGSPRADYSRVQLEDGDVLALGRAVGGLRSYLAVRGGIAVPPTLGSRATDTLAGLGPPPVRVGDRLPVGDDAADWPAEEIIPPPPVRSGPTLLRLRLGPRSDWFAESAVDTLLGQTWAVSPETDRVGARLRGAAPLPRLGDSELPSEGMVRGALQVPAGGQPVLFLADHPVTGGYPVIAVLVDADLGAAGQLVPGDVVRFAL</sequence>
<name>A0A1G6NEF3_9NOCA</name>
<dbReference type="Pfam" id="PF02626">
    <property type="entry name" value="CT_A_B"/>
    <property type="match status" value="1"/>
</dbReference>
<evidence type="ECO:0000313" key="5">
    <source>
        <dbReference type="EMBL" id="SDC66203.1"/>
    </source>
</evidence>
<dbReference type="InterPro" id="IPR003778">
    <property type="entry name" value="CT_A_B"/>
</dbReference>
<evidence type="ECO:0000256" key="2">
    <source>
        <dbReference type="ARBA" id="ARBA00022801"/>
    </source>
</evidence>
<evidence type="ECO:0000313" key="6">
    <source>
        <dbReference type="Proteomes" id="UP000199417"/>
    </source>
</evidence>
<dbReference type="NCBIfam" id="TIGR00724">
    <property type="entry name" value="urea_amlyse_rel"/>
    <property type="match status" value="1"/>
</dbReference>
<dbReference type="GO" id="GO:0005524">
    <property type="term" value="F:ATP binding"/>
    <property type="evidence" value="ECO:0007669"/>
    <property type="project" value="UniProtKB-KW"/>
</dbReference>
<dbReference type="Gene3D" id="2.40.100.10">
    <property type="entry name" value="Cyclophilin-like"/>
    <property type="match status" value="1"/>
</dbReference>
<dbReference type="Proteomes" id="UP000199417">
    <property type="component" value="Unassembled WGS sequence"/>
</dbReference>
<dbReference type="SMART" id="SM00797">
    <property type="entry name" value="AHS2"/>
    <property type="match status" value="1"/>
</dbReference>
<keyword evidence="3" id="KW-0067">ATP-binding</keyword>
<feature type="domain" description="Carboxyltransferase" evidence="4">
    <location>
        <begin position="25"/>
        <end position="285"/>
    </location>
</feature>
<dbReference type="AlphaFoldDB" id="A0A1G6NEF3"/>
<reference evidence="5 6" key="1">
    <citation type="submission" date="2016-10" db="EMBL/GenBank/DDBJ databases">
        <authorList>
            <person name="de Groot N.N."/>
        </authorList>
    </citation>
    <scope>NUCLEOTIDE SEQUENCE [LARGE SCALE GENOMIC DNA]</scope>
    <source>
        <strain evidence="5 6">JCM 11308</strain>
    </source>
</reference>
<keyword evidence="1" id="KW-0547">Nucleotide-binding</keyword>
<dbReference type="STRING" id="168276.SAMN05444580_101515"/>
<evidence type="ECO:0000259" key="4">
    <source>
        <dbReference type="SMART" id="SM00797"/>
    </source>
</evidence>
<dbReference type="RefSeq" id="WP_072843208.1">
    <property type="nucleotide sequence ID" value="NZ_FNAB01000001.1"/>
</dbReference>
<dbReference type="InterPro" id="IPR052708">
    <property type="entry name" value="PxpC"/>
</dbReference>
<keyword evidence="6" id="KW-1185">Reference proteome</keyword>